<keyword evidence="3" id="KW-0539">Nucleus</keyword>
<dbReference type="SUPFAM" id="SSF52540">
    <property type="entry name" value="P-loop containing nucleoside triphosphate hydrolases"/>
    <property type="match status" value="1"/>
</dbReference>
<dbReference type="InterPro" id="IPR027417">
    <property type="entry name" value="P-loop_NTPase"/>
</dbReference>
<dbReference type="PANTHER" id="PTHR18937:SF172">
    <property type="entry name" value="STRUCTURAL MAINTENANCE OF CHROMOSOMES PROTEIN"/>
    <property type="match status" value="1"/>
</dbReference>
<evidence type="ECO:0000256" key="2">
    <source>
        <dbReference type="ARBA" id="ARBA00022840"/>
    </source>
</evidence>
<dbReference type="Proteomes" id="UP001465976">
    <property type="component" value="Unassembled WGS sequence"/>
</dbReference>
<proteinExistence type="predicted"/>
<evidence type="ECO:0000313" key="5">
    <source>
        <dbReference type="Proteomes" id="UP001465976"/>
    </source>
</evidence>
<dbReference type="Gene3D" id="3.40.50.300">
    <property type="entry name" value="P-loop containing nucleotide triphosphate hydrolases"/>
    <property type="match status" value="1"/>
</dbReference>
<organism evidence="4 5">
    <name type="scientific">Marasmius crinis-equi</name>
    <dbReference type="NCBI Taxonomy" id="585013"/>
    <lineage>
        <taxon>Eukaryota</taxon>
        <taxon>Fungi</taxon>
        <taxon>Dikarya</taxon>
        <taxon>Basidiomycota</taxon>
        <taxon>Agaricomycotina</taxon>
        <taxon>Agaricomycetes</taxon>
        <taxon>Agaricomycetidae</taxon>
        <taxon>Agaricales</taxon>
        <taxon>Marasmiineae</taxon>
        <taxon>Marasmiaceae</taxon>
        <taxon>Marasmius</taxon>
    </lineage>
</organism>
<evidence type="ECO:0000313" key="4">
    <source>
        <dbReference type="EMBL" id="KAL0562680.1"/>
    </source>
</evidence>
<protein>
    <submittedName>
        <fullName evidence="4">Structural maintenance of chromosomes protein 4</fullName>
    </submittedName>
</protein>
<evidence type="ECO:0000256" key="1">
    <source>
        <dbReference type="ARBA" id="ARBA00022741"/>
    </source>
</evidence>
<accession>A0ABR3EIJ2</accession>
<dbReference type="EMBL" id="JBAHYK010004805">
    <property type="protein sequence ID" value="KAL0562680.1"/>
    <property type="molecule type" value="Genomic_DNA"/>
</dbReference>
<keyword evidence="1" id="KW-0547">Nucleotide-binding</keyword>
<dbReference type="PANTHER" id="PTHR18937">
    <property type="entry name" value="STRUCTURAL MAINTENANCE OF CHROMOSOMES SMC FAMILY MEMBER"/>
    <property type="match status" value="1"/>
</dbReference>
<feature type="non-terminal residue" evidence="4">
    <location>
        <position position="1"/>
    </location>
</feature>
<evidence type="ECO:0000256" key="3">
    <source>
        <dbReference type="ARBA" id="ARBA00023242"/>
    </source>
</evidence>
<name>A0ABR3EIJ2_9AGAR</name>
<comment type="caution">
    <text evidence="4">The sequence shown here is derived from an EMBL/GenBank/DDBJ whole genome shotgun (WGS) entry which is preliminary data.</text>
</comment>
<reference evidence="4 5" key="1">
    <citation type="submission" date="2024-02" db="EMBL/GenBank/DDBJ databases">
        <title>A draft genome for the cacao thread blight pathogen Marasmius crinis-equi.</title>
        <authorList>
            <person name="Cohen S.P."/>
            <person name="Baruah I.K."/>
            <person name="Amoako-Attah I."/>
            <person name="Bukari Y."/>
            <person name="Meinhardt L.W."/>
            <person name="Bailey B.A."/>
        </authorList>
    </citation>
    <scope>NUCLEOTIDE SEQUENCE [LARGE SCALE GENOMIC DNA]</scope>
    <source>
        <strain evidence="4 5">GH-76</strain>
    </source>
</reference>
<sequence length="94" mass="10796">KYTINRQQSSFTEIQKVLKGKGIDLGHKRFLILQGEVESIALMKPKATSEHDEGLLEYLEDIIGTAHYKEPIQAAMEELEQLTDLKQEKLTRLK</sequence>
<gene>
    <name evidence="4" type="primary">SMC4_4</name>
    <name evidence="4" type="ORF">V5O48_019403</name>
</gene>
<keyword evidence="5" id="KW-1185">Reference proteome</keyword>
<keyword evidence="2" id="KW-0067">ATP-binding</keyword>